<keyword evidence="7" id="KW-1185">Reference proteome</keyword>
<keyword evidence="1" id="KW-0325">Glycoprotein</keyword>
<dbReference type="AlphaFoldDB" id="A0A8T3DUH6"/>
<keyword evidence="3" id="KW-0472">Membrane</keyword>
<feature type="region of interest" description="Disordered" evidence="2">
    <location>
        <begin position="308"/>
        <end position="331"/>
    </location>
</feature>
<evidence type="ECO:0000256" key="1">
    <source>
        <dbReference type="ARBA" id="ARBA00023180"/>
    </source>
</evidence>
<proteinExistence type="predicted"/>
<organism evidence="6 7">
    <name type="scientific">Albula goreensis</name>
    <dbReference type="NCBI Taxonomy" id="1534307"/>
    <lineage>
        <taxon>Eukaryota</taxon>
        <taxon>Metazoa</taxon>
        <taxon>Chordata</taxon>
        <taxon>Craniata</taxon>
        <taxon>Vertebrata</taxon>
        <taxon>Euteleostomi</taxon>
        <taxon>Actinopterygii</taxon>
        <taxon>Neopterygii</taxon>
        <taxon>Teleostei</taxon>
        <taxon>Albuliformes</taxon>
        <taxon>Albulidae</taxon>
        <taxon>Albula</taxon>
    </lineage>
</organism>
<reference evidence="6" key="1">
    <citation type="submission" date="2021-01" db="EMBL/GenBank/DDBJ databases">
        <authorList>
            <person name="Zahm M."/>
            <person name="Roques C."/>
            <person name="Cabau C."/>
            <person name="Klopp C."/>
            <person name="Donnadieu C."/>
            <person name="Jouanno E."/>
            <person name="Lampietro C."/>
            <person name="Louis A."/>
            <person name="Herpin A."/>
            <person name="Echchiki A."/>
            <person name="Berthelot C."/>
            <person name="Parey E."/>
            <person name="Roest-Crollius H."/>
            <person name="Braasch I."/>
            <person name="Postlethwait J."/>
            <person name="Bobe J."/>
            <person name="Montfort J."/>
            <person name="Bouchez O."/>
            <person name="Begum T."/>
            <person name="Mejri S."/>
            <person name="Adams A."/>
            <person name="Chen W.-J."/>
            <person name="Guiguen Y."/>
        </authorList>
    </citation>
    <scope>NUCLEOTIDE SEQUENCE</scope>
    <source>
        <tissue evidence="6">Blood</tissue>
    </source>
</reference>
<keyword evidence="3" id="KW-0812">Transmembrane</keyword>
<evidence type="ECO:0000256" key="2">
    <source>
        <dbReference type="SAM" id="MobiDB-lite"/>
    </source>
</evidence>
<dbReference type="Proteomes" id="UP000829720">
    <property type="component" value="Unassembled WGS sequence"/>
</dbReference>
<dbReference type="EMBL" id="JAERUA010000004">
    <property type="protein sequence ID" value="KAI1900581.1"/>
    <property type="molecule type" value="Genomic_DNA"/>
</dbReference>
<protein>
    <recommendedName>
        <fullName evidence="5">TGFBR3/Endoglin-like N-terminal domain-containing protein</fullName>
    </recommendedName>
</protein>
<gene>
    <name evidence="6" type="ORF">AGOR_G00051390</name>
</gene>
<sequence>MEIAAALLLLLVTVVAGEPSIIPSFCEPVEMGNNNTWVRMEQNMGPGCWSSFSKEGREVHVLQLCPPSNGTLVNINLYDARPSYLIIGCELDTVIYISGGQNVTVSVTSKCNVFGQTALSLEAEDLLTWTVQTHGGVTSFTTLTDTETVTFTGRPAPEGDSVECTLKSSFFPEDYILRISTTSIRFCSQNPPPDMKELHVINIREGVMIQNVSIQVVSEGSPILFLRGPEGCTWTIESSPVNVGISSNNRVRMHGFLVPPMTNHTLSDNAHTLQQEVLLQMKTGIFITSYTEISKGGPSLRLVIGSKGKQISEKPRSTATPSAPNPEPHPLRLQLVDSLDLTTPLDSSALIERTIYANISIQTLASFLTPKVASCQLHSQSSCPVTRPLDLPIRTEHCFSTSCVISFSLPVIQSQAQDMPSTSWVLNCSVDFCAEIQGKQLTCTKGGNVVENVGVLRSSPPHPTLPPRPPAEPCFHFDRLAVLGIAFGGFLIGILLTASLWIIHVRTGRPRFVSKRLPVPTNPGPCEDSSASPSIGSTKSTPTSSMA</sequence>
<keyword evidence="4" id="KW-0732">Signal</keyword>
<name>A0A8T3DUH6_9TELE</name>
<dbReference type="OrthoDB" id="10072329at2759"/>
<feature type="signal peptide" evidence="4">
    <location>
        <begin position="1"/>
        <end position="17"/>
    </location>
</feature>
<feature type="compositionally biased region" description="Polar residues" evidence="2">
    <location>
        <begin position="529"/>
        <end position="547"/>
    </location>
</feature>
<dbReference type="InterPro" id="IPR058899">
    <property type="entry name" value="TGFBR3/Endoglin-like_N"/>
</dbReference>
<feature type="domain" description="TGFBR3/Endoglin-like N-terminal" evidence="5">
    <location>
        <begin position="41"/>
        <end position="176"/>
    </location>
</feature>
<keyword evidence="3" id="KW-1133">Transmembrane helix</keyword>
<evidence type="ECO:0000256" key="4">
    <source>
        <dbReference type="SAM" id="SignalP"/>
    </source>
</evidence>
<feature type="region of interest" description="Disordered" evidence="2">
    <location>
        <begin position="514"/>
        <end position="547"/>
    </location>
</feature>
<feature type="transmembrane region" description="Helical" evidence="3">
    <location>
        <begin position="480"/>
        <end position="503"/>
    </location>
</feature>
<evidence type="ECO:0000313" key="6">
    <source>
        <dbReference type="EMBL" id="KAI1900581.1"/>
    </source>
</evidence>
<evidence type="ECO:0000313" key="7">
    <source>
        <dbReference type="Proteomes" id="UP000829720"/>
    </source>
</evidence>
<evidence type="ECO:0000259" key="5">
    <source>
        <dbReference type="Pfam" id="PF26060"/>
    </source>
</evidence>
<feature type="chain" id="PRO_5035924429" description="TGFBR3/Endoglin-like N-terminal domain-containing protein" evidence="4">
    <location>
        <begin position="18"/>
        <end position="547"/>
    </location>
</feature>
<dbReference type="Pfam" id="PF26060">
    <property type="entry name" value="TGFBR3_N"/>
    <property type="match status" value="1"/>
</dbReference>
<accession>A0A8T3DUH6</accession>
<evidence type="ECO:0000256" key="3">
    <source>
        <dbReference type="SAM" id="Phobius"/>
    </source>
</evidence>
<comment type="caution">
    <text evidence="6">The sequence shown here is derived from an EMBL/GenBank/DDBJ whole genome shotgun (WGS) entry which is preliminary data.</text>
</comment>